<protein>
    <submittedName>
        <fullName evidence="1">Uncharacterized protein</fullName>
    </submittedName>
</protein>
<reference evidence="1 2" key="1">
    <citation type="submission" date="2020-08" db="EMBL/GenBank/DDBJ databases">
        <title>Croceimicrobium hydrocarbonivorans gen. nov., sp. nov., a novel marine bacterium isolated from a bacterial consortium that degrades polyethylene terephthalate.</title>
        <authorList>
            <person name="Liu R."/>
        </authorList>
    </citation>
    <scope>NUCLEOTIDE SEQUENCE [LARGE SCALE GENOMIC DNA]</scope>
    <source>
        <strain evidence="1 2">A20-9</strain>
    </source>
</reference>
<organism evidence="1 2">
    <name type="scientific">Croceimicrobium hydrocarbonivorans</name>
    <dbReference type="NCBI Taxonomy" id="2761580"/>
    <lineage>
        <taxon>Bacteria</taxon>
        <taxon>Pseudomonadati</taxon>
        <taxon>Bacteroidota</taxon>
        <taxon>Flavobacteriia</taxon>
        <taxon>Flavobacteriales</taxon>
        <taxon>Owenweeksiaceae</taxon>
        <taxon>Croceimicrobium</taxon>
    </lineage>
</organism>
<evidence type="ECO:0000313" key="1">
    <source>
        <dbReference type="EMBL" id="QNR23022.1"/>
    </source>
</evidence>
<dbReference type="EMBL" id="CP060139">
    <property type="protein sequence ID" value="QNR23022.1"/>
    <property type="molecule type" value="Genomic_DNA"/>
</dbReference>
<name>A0A7H0VBC4_9FLAO</name>
<dbReference type="Proteomes" id="UP000516305">
    <property type="component" value="Chromosome"/>
</dbReference>
<dbReference type="AlphaFoldDB" id="A0A7H0VBC4"/>
<dbReference type="KEGG" id="chyd:H4K34_11590"/>
<dbReference type="RefSeq" id="WP_210757558.1">
    <property type="nucleotide sequence ID" value="NZ_CP060139.1"/>
</dbReference>
<sequence>MTEERWGHEYNLENYEGKSNQCLVFVEQSCPGDELPNSNGPLKTIQNGTTEEEVLKALLSRLRYLNLQVHFQCSSNFIAEQKLREALWWLYESETNRSKRAKYQEAQS</sequence>
<accession>A0A7H0VBC4</accession>
<keyword evidence="2" id="KW-1185">Reference proteome</keyword>
<proteinExistence type="predicted"/>
<gene>
    <name evidence="1" type="ORF">H4K34_11590</name>
</gene>
<evidence type="ECO:0000313" key="2">
    <source>
        <dbReference type="Proteomes" id="UP000516305"/>
    </source>
</evidence>